<dbReference type="CDD" id="cd02970">
    <property type="entry name" value="PRX_like2"/>
    <property type="match status" value="1"/>
</dbReference>
<accession>A0A1H6FI15</accession>
<dbReference type="InterPro" id="IPR032801">
    <property type="entry name" value="PXL2A/B/C"/>
</dbReference>
<keyword evidence="3" id="KW-1185">Reference proteome</keyword>
<dbReference type="Proteomes" id="UP000222056">
    <property type="component" value="Unassembled WGS sequence"/>
</dbReference>
<feature type="domain" description="Thioredoxin" evidence="1">
    <location>
        <begin position="23"/>
        <end position="204"/>
    </location>
</feature>
<dbReference type="Pfam" id="PF13911">
    <property type="entry name" value="AhpC-TSA_2"/>
    <property type="match status" value="1"/>
</dbReference>
<dbReference type="EMBL" id="FNWJ01000001">
    <property type="protein sequence ID" value="SEH10477.1"/>
    <property type="molecule type" value="Genomic_DNA"/>
</dbReference>
<organism evidence="2 3">
    <name type="scientific">Thermoleophilum album</name>
    <dbReference type="NCBI Taxonomy" id="29539"/>
    <lineage>
        <taxon>Bacteria</taxon>
        <taxon>Bacillati</taxon>
        <taxon>Actinomycetota</taxon>
        <taxon>Thermoleophilia</taxon>
        <taxon>Thermoleophilales</taxon>
        <taxon>Thermoleophilaceae</taxon>
        <taxon>Thermoleophilum</taxon>
    </lineage>
</organism>
<evidence type="ECO:0000313" key="2">
    <source>
        <dbReference type="EMBL" id="SEH10477.1"/>
    </source>
</evidence>
<gene>
    <name evidence="2" type="ORF">SAMN02745716_0335</name>
</gene>
<dbReference type="AlphaFoldDB" id="A0A1H6FI15"/>
<evidence type="ECO:0000259" key="1">
    <source>
        <dbReference type="PROSITE" id="PS51352"/>
    </source>
</evidence>
<evidence type="ECO:0000313" key="3">
    <source>
        <dbReference type="Proteomes" id="UP000222056"/>
    </source>
</evidence>
<dbReference type="SUPFAM" id="SSF52833">
    <property type="entry name" value="Thioredoxin-like"/>
    <property type="match status" value="1"/>
</dbReference>
<reference evidence="3" key="1">
    <citation type="submission" date="2016-10" db="EMBL/GenBank/DDBJ databases">
        <authorList>
            <person name="Varghese N."/>
            <person name="Submissions S."/>
        </authorList>
    </citation>
    <scope>NUCLEOTIDE SEQUENCE [LARGE SCALE GENOMIC DNA]</scope>
    <source>
        <strain evidence="3">ATCC 35263</strain>
    </source>
</reference>
<protein>
    <submittedName>
        <fullName evidence="2">Peroxiredoxin</fullName>
    </submittedName>
</protein>
<dbReference type="PANTHER" id="PTHR28630:SF3">
    <property type="entry name" value="PEROXIREDOXIN-LIKE 2C"/>
    <property type="match status" value="1"/>
</dbReference>
<name>A0A1H6FI15_THEAL</name>
<sequence>MRVVSALERLLGVAREPQRTNPPARGDELGELVLPDHEGREVRLGELWAERPAVLVWLRHYGCVHCRAHALELDQRRGEFEEAGVGLWLIGQATPRHAAHFRRKLGIELPVLADRERESYRRAGAKVATFGELLGPRSLSAGTQRMLSSFGRVRQGRVVGHPAQLGGALVIDRDGRVMHAHMAEDAADNANADELLAAARRLAAGANARSG</sequence>
<dbReference type="PROSITE" id="PS51352">
    <property type="entry name" value="THIOREDOXIN_2"/>
    <property type="match status" value="1"/>
</dbReference>
<dbReference type="Gene3D" id="3.40.30.10">
    <property type="entry name" value="Glutaredoxin"/>
    <property type="match status" value="1"/>
</dbReference>
<dbReference type="STRING" id="29539.SAMN02745716_0335"/>
<dbReference type="NCBIfam" id="NF040769">
    <property type="entry name" value="SelL_rel_redox"/>
    <property type="match status" value="1"/>
</dbReference>
<dbReference type="InterPro" id="IPR013766">
    <property type="entry name" value="Thioredoxin_domain"/>
</dbReference>
<dbReference type="InterPro" id="IPR036249">
    <property type="entry name" value="Thioredoxin-like_sf"/>
</dbReference>
<proteinExistence type="predicted"/>
<dbReference type="PANTHER" id="PTHR28630">
    <property type="match status" value="1"/>
</dbReference>